<dbReference type="Proteomes" id="UP000035681">
    <property type="component" value="Unplaced"/>
</dbReference>
<dbReference type="GO" id="GO:0000815">
    <property type="term" value="C:ESCRT III complex"/>
    <property type="evidence" value="ECO:0007669"/>
    <property type="project" value="TreeGrafter"/>
</dbReference>
<evidence type="ECO:0000256" key="2">
    <source>
        <dbReference type="ARBA" id="ARBA00006190"/>
    </source>
</evidence>
<dbReference type="PANTHER" id="PTHR22761">
    <property type="entry name" value="CHARGED MULTIVESICULAR BODY PROTEIN"/>
    <property type="match status" value="1"/>
</dbReference>
<sequence>MFKNIFGSSKKKEQVPSTQESIQKLRESEEMLIKKQEFLEKKVESELNLAKQYGTKNKRAALQALKRKKQYEKQLIQLDGVLSTLDFQRQALENANTNANILQVLGDAAKALKRAHNSMDIDQVHDLLEDVAEQNEIANEISDAISNPVGLRNDIDESDLLAELEELEQEELEKALADATPVVPSKLPTVPTHEISATQNKKKEAEADLDDLRAWAES</sequence>
<dbReference type="Gene3D" id="6.10.250.1710">
    <property type="match status" value="1"/>
</dbReference>
<dbReference type="Gene3D" id="1.10.287.1060">
    <property type="entry name" value="ESAT-6-like"/>
    <property type="match status" value="1"/>
</dbReference>
<dbReference type="WBParaSite" id="SSTP_0000719500.1">
    <property type="protein sequence ID" value="SSTP_0000719500.1"/>
    <property type="gene ID" value="SSTP_0000719500"/>
</dbReference>
<dbReference type="GO" id="GO:0032511">
    <property type="term" value="P:late endosome to vacuole transport via multivesicular body sorting pathway"/>
    <property type="evidence" value="ECO:0007669"/>
    <property type="project" value="TreeGrafter"/>
</dbReference>
<dbReference type="GO" id="GO:0005771">
    <property type="term" value="C:multivesicular body"/>
    <property type="evidence" value="ECO:0007669"/>
    <property type="project" value="TreeGrafter"/>
</dbReference>
<feature type="region of interest" description="Disordered" evidence="4">
    <location>
        <begin position="1"/>
        <end position="21"/>
    </location>
</feature>
<dbReference type="InterPro" id="IPR005024">
    <property type="entry name" value="Snf7_fam"/>
</dbReference>
<dbReference type="Pfam" id="PF03357">
    <property type="entry name" value="Snf7"/>
    <property type="match status" value="1"/>
</dbReference>
<dbReference type="GO" id="GO:0006900">
    <property type="term" value="P:vesicle budding from membrane"/>
    <property type="evidence" value="ECO:0007669"/>
    <property type="project" value="TreeGrafter"/>
</dbReference>
<proteinExistence type="inferred from homology"/>
<dbReference type="PANTHER" id="PTHR22761:SF10">
    <property type="entry name" value="GH13992P"/>
    <property type="match status" value="1"/>
</dbReference>
<evidence type="ECO:0000313" key="5">
    <source>
        <dbReference type="Proteomes" id="UP000035681"/>
    </source>
</evidence>
<evidence type="ECO:0000256" key="1">
    <source>
        <dbReference type="ARBA" id="ARBA00004177"/>
    </source>
</evidence>
<evidence type="ECO:0000256" key="3">
    <source>
        <dbReference type="ARBA" id="ARBA00022753"/>
    </source>
</evidence>
<dbReference type="AlphaFoldDB" id="A0A0K0ECI1"/>
<dbReference type="GO" id="GO:0009898">
    <property type="term" value="C:cytoplasmic side of plasma membrane"/>
    <property type="evidence" value="ECO:0007669"/>
    <property type="project" value="TreeGrafter"/>
</dbReference>
<comment type="similarity">
    <text evidence="2">Belongs to the SNF7 family.</text>
</comment>
<evidence type="ECO:0000313" key="6">
    <source>
        <dbReference type="WBParaSite" id="SSTP_0000719500.1"/>
    </source>
</evidence>
<name>A0A0K0ECI1_STRER</name>
<comment type="subcellular location">
    <subcellularLocation>
        <location evidence="1">Endosome</location>
    </subcellularLocation>
</comment>
<organism evidence="6">
    <name type="scientific">Strongyloides stercoralis</name>
    <name type="common">Threadworm</name>
    <dbReference type="NCBI Taxonomy" id="6248"/>
    <lineage>
        <taxon>Eukaryota</taxon>
        <taxon>Metazoa</taxon>
        <taxon>Ecdysozoa</taxon>
        <taxon>Nematoda</taxon>
        <taxon>Chromadorea</taxon>
        <taxon>Rhabditida</taxon>
        <taxon>Tylenchina</taxon>
        <taxon>Panagrolaimomorpha</taxon>
        <taxon>Strongyloidoidea</taxon>
        <taxon>Strongyloididae</taxon>
        <taxon>Strongyloides</taxon>
    </lineage>
</organism>
<keyword evidence="3" id="KW-0967">Endosome</keyword>
<reference evidence="6" key="1">
    <citation type="submission" date="2015-08" db="UniProtKB">
        <authorList>
            <consortium name="WormBaseParasite"/>
        </authorList>
    </citation>
    <scope>IDENTIFICATION</scope>
</reference>
<dbReference type="STRING" id="6248.A0A0K0ECI1"/>
<dbReference type="WBParaSite" id="TCONS_00006741.p1">
    <property type="protein sequence ID" value="TCONS_00006741.p1"/>
    <property type="gene ID" value="XLOC_004862"/>
</dbReference>
<protein>
    <submittedName>
        <fullName evidence="6">Charged multivesicular body protein 4b</fullName>
    </submittedName>
</protein>
<keyword evidence="5" id="KW-1185">Reference proteome</keyword>
<evidence type="ECO:0000256" key="4">
    <source>
        <dbReference type="SAM" id="MobiDB-lite"/>
    </source>
</evidence>
<feature type="region of interest" description="Disordered" evidence="4">
    <location>
        <begin position="177"/>
        <end position="205"/>
    </location>
</feature>
<accession>A0A0K0ECI1</accession>